<evidence type="ECO:0000313" key="3">
    <source>
        <dbReference type="Proteomes" id="UP001296967"/>
    </source>
</evidence>
<reference evidence="2" key="1">
    <citation type="submission" date="2017-05" db="EMBL/GenBank/DDBJ databases">
        <authorList>
            <person name="Imhoff J.F."/>
            <person name="Rahn T."/>
            <person name="Kuenzel S."/>
            <person name="Neulinger S.C."/>
        </authorList>
    </citation>
    <scope>NUCLEOTIDE SEQUENCE</scope>
    <source>
        <strain evidence="2">DSM 4395</strain>
    </source>
</reference>
<dbReference type="Proteomes" id="UP001296967">
    <property type="component" value="Unassembled WGS sequence"/>
</dbReference>
<keyword evidence="1" id="KW-0812">Transmembrane</keyword>
<dbReference type="AlphaFoldDB" id="A0AAJ0UEQ7"/>
<feature type="transmembrane region" description="Helical" evidence="1">
    <location>
        <begin position="41"/>
        <end position="65"/>
    </location>
</feature>
<protein>
    <submittedName>
        <fullName evidence="2">Uncharacterized protein</fullName>
    </submittedName>
</protein>
<keyword evidence="1" id="KW-1133">Transmembrane helix</keyword>
<proteinExistence type="predicted"/>
<dbReference type="EMBL" id="NHSF01000034">
    <property type="protein sequence ID" value="MBK5929976.1"/>
    <property type="molecule type" value="Genomic_DNA"/>
</dbReference>
<gene>
    <name evidence="2" type="ORF">CCR82_05400</name>
</gene>
<evidence type="ECO:0000313" key="2">
    <source>
        <dbReference type="EMBL" id="MBK5929976.1"/>
    </source>
</evidence>
<dbReference type="RefSeq" id="WP_201244393.1">
    <property type="nucleotide sequence ID" value="NZ_NHSF01000034.1"/>
</dbReference>
<reference evidence="2" key="2">
    <citation type="journal article" date="2020" name="Microorganisms">
        <title>Osmotic Adaptation and Compatible Solute Biosynthesis of Phototrophic Bacteria as Revealed from Genome Analyses.</title>
        <authorList>
            <person name="Imhoff J.F."/>
            <person name="Rahn T."/>
            <person name="Kunzel S."/>
            <person name="Keller A."/>
            <person name="Neulinger S.C."/>
        </authorList>
    </citation>
    <scope>NUCLEOTIDE SEQUENCE</scope>
    <source>
        <strain evidence="2">DSM 4395</strain>
    </source>
</reference>
<name>A0AAJ0UEQ7_HALSE</name>
<comment type="caution">
    <text evidence="2">The sequence shown here is derived from an EMBL/GenBank/DDBJ whole genome shotgun (WGS) entry which is preliminary data.</text>
</comment>
<keyword evidence="1" id="KW-0472">Membrane</keyword>
<evidence type="ECO:0000256" key="1">
    <source>
        <dbReference type="SAM" id="Phobius"/>
    </source>
</evidence>
<accession>A0AAJ0UEQ7</accession>
<organism evidence="2 3">
    <name type="scientific">Halochromatium salexigens</name>
    <name type="common">Chromatium salexigens</name>
    <dbReference type="NCBI Taxonomy" id="49447"/>
    <lineage>
        <taxon>Bacteria</taxon>
        <taxon>Pseudomonadati</taxon>
        <taxon>Pseudomonadota</taxon>
        <taxon>Gammaproteobacteria</taxon>
        <taxon>Chromatiales</taxon>
        <taxon>Chromatiaceae</taxon>
        <taxon>Halochromatium</taxon>
    </lineage>
</organism>
<keyword evidence="3" id="KW-1185">Reference proteome</keyword>
<sequence length="153" mass="16185">MATHPGLLKTLALVAGLATLIPSLLLSVILGAQGDWAELPPLLGVFALVGVGLFVGFVLIALIVFGNRQRTRYTLDEGGVTQETLDRPSGLLSRLAVLAGAATATDVKHRLTVIRQDQPVPSLDALHRVASINPGCAAFEGFMLPRVERTLRA</sequence>